<dbReference type="Gene3D" id="1.10.260.40">
    <property type="entry name" value="lambda repressor-like DNA-binding domains"/>
    <property type="match status" value="1"/>
</dbReference>
<dbReference type="Pfam" id="PF13377">
    <property type="entry name" value="Peripla_BP_3"/>
    <property type="match status" value="1"/>
</dbReference>
<evidence type="ECO:0000313" key="5">
    <source>
        <dbReference type="EMBL" id="AVF28246.1"/>
    </source>
</evidence>
<evidence type="ECO:0000259" key="4">
    <source>
        <dbReference type="PROSITE" id="PS50932"/>
    </source>
</evidence>
<accession>A0A2L1U5P9</accession>
<dbReference type="PROSITE" id="PS00356">
    <property type="entry name" value="HTH_LACI_1"/>
    <property type="match status" value="1"/>
</dbReference>
<dbReference type="PRINTS" id="PR00036">
    <property type="entry name" value="HTHLACI"/>
</dbReference>
<feature type="domain" description="HTH lacI-type" evidence="4">
    <location>
        <begin position="3"/>
        <end position="57"/>
    </location>
</feature>
<evidence type="ECO:0000256" key="2">
    <source>
        <dbReference type="ARBA" id="ARBA00023125"/>
    </source>
</evidence>
<dbReference type="PROSITE" id="PS50932">
    <property type="entry name" value="HTH_LACI_2"/>
    <property type="match status" value="1"/>
</dbReference>
<dbReference type="SMART" id="SM00354">
    <property type="entry name" value="HTH_LACI"/>
    <property type="match status" value="1"/>
</dbReference>
<keyword evidence="3" id="KW-0804">Transcription</keyword>
<proteinExistence type="predicted"/>
<dbReference type="PANTHER" id="PTHR30146:SF109">
    <property type="entry name" value="HTH-TYPE TRANSCRIPTIONAL REGULATOR GALS"/>
    <property type="match status" value="1"/>
</dbReference>
<dbReference type="InterPro" id="IPR000843">
    <property type="entry name" value="HTH_LacI"/>
</dbReference>
<dbReference type="GO" id="GO:0003700">
    <property type="term" value="F:DNA-binding transcription factor activity"/>
    <property type="evidence" value="ECO:0007669"/>
    <property type="project" value="TreeGrafter"/>
</dbReference>
<evidence type="ECO:0000256" key="3">
    <source>
        <dbReference type="ARBA" id="ARBA00023163"/>
    </source>
</evidence>
<keyword evidence="2" id="KW-0238">DNA-binding</keyword>
<dbReference type="InterPro" id="IPR028082">
    <property type="entry name" value="Peripla_BP_I"/>
</dbReference>
<dbReference type="AlphaFoldDB" id="A0A2L1U5P9"/>
<dbReference type="SUPFAM" id="SSF47413">
    <property type="entry name" value="lambda repressor-like DNA-binding domains"/>
    <property type="match status" value="1"/>
</dbReference>
<dbReference type="GO" id="GO:0000976">
    <property type="term" value="F:transcription cis-regulatory region binding"/>
    <property type="evidence" value="ECO:0007669"/>
    <property type="project" value="TreeGrafter"/>
</dbReference>
<protein>
    <submittedName>
        <fullName evidence="5">HTH-type transcriptional repressor PurR</fullName>
    </submittedName>
</protein>
<dbReference type="CDD" id="cd06267">
    <property type="entry name" value="PBP1_LacI_sugar_binding-like"/>
    <property type="match status" value="1"/>
</dbReference>
<dbReference type="GeneID" id="64220501"/>
<evidence type="ECO:0000256" key="1">
    <source>
        <dbReference type="ARBA" id="ARBA00023015"/>
    </source>
</evidence>
<gene>
    <name evidence="5" type="primary">purR1</name>
    <name evidence="5" type="ORF">ERICIII_04180</name>
</gene>
<dbReference type="Proteomes" id="UP000239833">
    <property type="component" value="Chromosome"/>
</dbReference>
<dbReference type="RefSeq" id="WP_077996100.1">
    <property type="nucleotide sequence ID" value="NZ_CP019655.1"/>
</dbReference>
<dbReference type="InterPro" id="IPR010982">
    <property type="entry name" value="Lambda_DNA-bd_dom_sf"/>
</dbReference>
<keyword evidence="1" id="KW-0805">Transcription regulation</keyword>
<dbReference type="EMBL" id="CP019655">
    <property type="protein sequence ID" value="AVF28246.1"/>
    <property type="molecule type" value="Genomic_DNA"/>
</dbReference>
<name>A0A2L1U5P9_9BACL</name>
<sequence length="335" mass="37793">MKINILDVAKKAGVSVVTVSRVLNNTPSVREKNRQKVLRAIKELDYRPNSAARSLARGKTGVIGLILTTLQDSVFDGIVKSVNEELEGHGYFLALSIHSDLNNDPPKENNFLFQEDRVDGIIVLSPMDEEHDVLELKRKKIPFVLLDNQNEDLNASMVNVDNDLGGRLATKHLIELGHRKIAHISGQELFMSTKERRKGYLNTMVEAGLEPWVTPSREFNMREGFRIAKDWIRTGNVPSAVFAADDFLAFGVMEAFRDEGYRIPHDISVIGYDDQSFAEDFHPGLTTIRQPVEQMAQQAVRLLLKIIDGTLKRNTSSKLEPELIIRESTGRYRKA</sequence>
<reference evidence="6" key="1">
    <citation type="submission" date="2017-02" db="EMBL/GenBank/DDBJ databases">
        <title>Delineation of Paenibacillus larvae strains originating from foulbrood outbreaks.</title>
        <authorList>
            <person name="Beims H."/>
            <person name="Bunk B."/>
            <person name="Sproeer C."/>
            <person name="Mohr K.I."/>
            <person name="Pradella S."/>
            <person name="Guenther G."/>
            <person name="Rohde M."/>
            <person name="von der Ohe W."/>
            <person name="Steinert M."/>
        </authorList>
    </citation>
    <scope>NUCLEOTIDE SEQUENCE [LARGE SCALE GENOMIC DNA]</scope>
    <source>
        <strain evidence="6">Eric_III</strain>
    </source>
</reference>
<organism evidence="5 6">
    <name type="scientific">Paenibacillus larvae subsp. larvae</name>
    <dbReference type="NCBI Taxonomy" id="147375"/>
    <lineage>
        <taxon>Bacteria</taxon>
        <taxon>Bacillati</taxon>
        <taxon>Bacillota</taxon>
        <taxon>Bacilli</taxon>
        <taxon>Bacillales</taxon>
        <taxon>Paenibacillaceae</taxon>
        <taxon>Paenibacillus</taxon>
    </lineage>
</organism>
<dbReference type="CDD" id="cd01392">
    <property type="entry name" value="HTH_LacI"/>
    <property type="match status" value="1"/>
</dbReference>
<dbReference type="InterPro" id="IPR046335">
    <property type="entry name" value="LacI/GalR-like_sensor"/>
</dbReference>
<dbReference type="Gene3D" id="3.40.50.2300">
    <property type="match status" value="2"/>
</dbReference>
<dbReference type="SUPFAM" id="SSF53822">
    <property type="entry name" value="Periplasmic binding protein-like I"/>
    <property type="match status" value="1"/>
</dbReference>
<evidence type="ECO:0000313" key="6">
    <source>
        <dbReference type="Proteomes" id="UP000239833"/>
    </source>
</evidence>
<dbReference type="PANTHER" id="PTHR30146">
    <property type="entry name" value="LACI-RELATED TRANSCRIPTIONAL REPRESSOR"/>
    <property type="match status" value="1"/>
</dbReference>
<dbReference type="Pfam" id="PF00356">
    <property type="entry name" value="LacI"/>
    <property type="match status" value="1"/>
</dbReference>